<dbReference type="InterPro" id="IPR023011">
    <property type="entry name" value="ATP_synth_F0_asu_AS"/>
</dbReference>
<dbReference type="InterPro" id="IPR045083">
    <property type="entry name" value="ATP_synth_F0_asu_bact/mt"/>
</dbReference>
<keyword evidence="13" id="KW-0496">Mitochondrion</keyword>
<proteinExistence type="inferred from homology"/>
<geneLocation type="mitochondrion" evidence="13"/>
<keyword evidence="8" id="KW-0406">Ion transport</keyword>
<keyword evidence="5 12" id="KW-0812">Transmembrane</keyword>
<dbReference type="NCBIfam" id="TIGR01131">
    <property type="entry name" value="ATP_synt_6_or_A"/>
    <property type="match status" value="1"/>
</dbReference>
<dbReference type="GO" id="GO:0005743">
    <property type="term" value="C:mitochondrial inner membrane"/>
    <property type="evidence" value="ECO:0007669"/>
    <property type="project" value="UniProtKB-SubCell"/>
</dbReference>
<feature type="transmembrane region" description="Helical" evidence="12">
    <location>
        <begin position="99"/>
        <end position="117"/>
    </location>
</feature>
<evidence type="ECO:0000256" key="6">
    <source>
        <dbReference type="ARBA" id="ARBA00022781"/>
    </source>
</evidence>
<dbReference type="PROSITE" id="PS00449">
    <property type="entry name" value="ATPASE_A"/>
    <property type="match status" value="1"/>
</dbReference>
<keyword evidence="9 12" id="KW-0472">Membrane</keyword>
<feature type="transmembrane region" description="Helical" evidence="12">
    <location>
        <begin position="42"/>
        <end position="60"/>
    </location>
</feature>
<comment type="similarity">
    <text evidence="2">Belongs to the ATPase A chain family.</text>
</comment>
<comment type="subcellular location">
    <subcellularLocation>
        <location evidence="1">Membrane</location>
        <topology evidence="1">Multi-pass membrane protein</topology>
    </subcellularLocation>
    <subcellularLocation>
        <location evidence="11">Mitochondrion inner membrane</location>
        <topology evidence="11">Multi-pass membrane protein</topology>
    </subcellularLocation>
</comment>
<evidence type="ECO:0000256" key="9">
    <source>
        <dbReference type="ARBA" id="ARBA00023136"/>
    </source>
</evidence>
<organism evidence="13">
    <name type="scientific">Bothromesostoma personatum</name>
    <dbReference type="NCBI Taxonomy" id="27905"/>
    <lineage>
        <taxon>Eukaryota</taxon>
        <taxon>Metazoa</taxon>
        <taxon>Spiralia</taxon>
        <taxon>Lophotrochozoa</taxon>
        <taxon>Platyhelminthes</taxon>
        <taxon>Rhabditophora</taxon>
        <taxon>Rhabdocoela</taxon>
        <taxon>Neodalyellida</taxon>
        <taxon>Typhloplanidae</taxon>
        <taxon>Mesostominae</taxon>
        <taxon>Bothromesostoma</taxon>
    </lineage>
</organism>
<evidence type="ECO:0000256" key="11">
    <source>
        <dbReference type="RuleBase" id="RU004450"/>
    </source>
</evidence>
<evidence type="ECO:0000256" key="1">
    <source>
        <dbReference type="ARBA" id="ARBA00004141"/>
    </source>
</evidence>
<feature type="transmembrane region" description="Helical" evidence="12">
    <location>
        <begin position="14"/>
        <end position="35"/>
    </location>
</feature>
<dbReference type="GO" id="GO:0045259">
    <property type="term" value="C:proton-transporting ATP synthase complex"/>
    <property type="evidence" value="ECO:0007669"/>
    <property type="project" value="UniProtKB-KW"/>
</dbReference>
<dbReference type="PRINTS" id="PR00123">
    <property type="entry name" value="ATPASEA"/>
</dbReference>
<feature type="transmembrane region" description="Helical" evidence="12">
    <location>
        <begin position="185"/>
        <end position="215"/>
    </location>
</feature>
<dbReference type="InterPro" id="IPR035908">
    <property type="entry name" value="F0_ATP_A_sf"/>
</dbReference>
<evidence type="ECO:0000256" key="12">
    <source>
        <dbReference type="SAM" id="Phobius"/>
    </source>
</evidence>
<feature type="transmembrane region" description="Helical" evidence="12">
    <location>
        <begin position="66"/>
        <end position="87"/>
    </location>
</feature>
<accession>A0A343VVI6</accession>
<dbReference type="CDD" id="cd00310">
    <property type="entry name" value="ATP-synt_Fo_a_6"/>
    <property type="match status" value="1"/>
</dbReference>
<dbReference type="Pfam" id="PF00119">
    <property type="entry name" value="ATP-synt_A"/>
    <property type="match status" value="1"/>
</dbReference>
<reference evidence="13" key="1">
    <citation type="journal article" date="2018" name="Genomics">
        <title>Probing recalcitrant problems in polyclad evolution and systematics with novel mitochondrial genome resources.</title>
        <authorList>
            <person name="Kenny N.J."/>
            <person name="Norena C."/>
            <person name="Damborenea C."/>
            <person name="Grande C."/>
        </authorList>
    </citation>
    <scope>NUCLEOTIDE SEQUENCE</scope>
</reference>
<dbReference type="GO" id="GO:0046933">
    <property type="term" value="F:proton-transporting ATP synthase activity, rotational mechanism"/>
    <property type="evidence" value="ECO:0007669"/>
    <property type="project" value="TreeGrafter"/>
</dbReference>
<feature type="transmembrane region" description="Helical" evidence="12">
    <location>
        <begin position="155"/>
        <end position="173"/>
    </location>
</feature>
<dbReference type="EMBL" id="MF993329">
    <property type="protein sequence ID" value="AVP74381.1"/>
    <property type="molecule type" value="Genomic_DNA"/>
</dbReference>
<keyword evidence="7 12" id="KW-1133">Transmembrane helix</keyword>
<keyword evidence="3" id="KW-0813">Transport</keyword>
<name>A0A343VVI6_9PLAT</name>
<dbReference type="InterPro" id="IPR000568">
    <property type="entry name" value="ATP_synth_F0_asu"/>
</dbReference>
<protein>
    <recommendedName>
        <fullName evidence="11">ATP synthase subunit a</fullName>
    </recommendedName>
</protein>
<dbReference type="Gene3D" id="1.20.120.220">
    <property type="entry name" value="ATP synthase, F0 complex, subunit A"/>
    <property type="match status" value="1"/>
</dbReference>
<evidence type="ECO:0000256" key="7">
    <source>
        <dbReference type="ARBA" id="ARBA00022989"/>
    </source>
</evidence>
<keyword evidence="10" id="KW-0066">ATP synthesis</keyword>
<evidence type="ECO:0000256" key="10">
    <source>
        <dbReference type="ARBA" id="ARBA00023310"/>
    </source>
</evidence>
<dbReference type="SUPFAM" id="SSF81336">
    <property type="entry name" value="F1F0 ATP synthase subunit A"/>
    <property type="match status" value="1"/>
</dbReference>
<evidence type="ECO:0000256" key="4">
    <source>
        <dbReference type="ARBA" id="ARBA00022547"/>
    </source>
</evidence>
<feature type="transmembrane region" description="Helical" evidence="12">
    <location>
        <begin position="123"/>
        <end position="143"/>
    </location>
</feature>
<dbReference type="PANTHER" id="PTHR11410:SF0">
    <property type="entry name" value="ATP SYNTHASE SUBUNIT A"/>
    <property type="match status" value="1"/>
</dbReference>
<evidence type="ECO:0000256" key="5">
    <source>
        <dbReference type="ARBA" id="ARBA00022692"/>
    </source>
</evidence>
<keyword evidence="6" id="KW-0375">Hydrogen ion transport</keyword>
<dbReference type="AlphaFoldDB" id="A0A343VVI6"/>
<evidence type="ECO:0000256" key="2">
    <source>
        <dbReference type="ARBA" id="ARBA00006810"/>
    </source>
</evidence>
<sequence>MNLDLFSALGLNNLIFLFPLFFFTYFIWLILVLLINTNNRFFVLNSNIIFLFFSNILSSISYKIQFSVYLISLFFLFLLYSNLWNLIPFTISFSSNITWTLLLGLFFWFLINFSSFFNNIFQYISHFTTLGSPFILVPFINIIEVISNVIRPLTLGVRLAVNLLTGHLLLSMFSNFHSSLLFSNYFLFFFVFFFGIFIFFYESCVSLVQAFVYGLMISQYFDEHSNN</sequence>
<evidence type="ECO:0000256" key="3">
    <source>
        <dbReference type="ARBA" id="ARBA00022448"/>
    </source>
</evidence>
<gene>
    <name evidence="13" type="primary">ATP6</name>
</gene>
<evidence type="ECO:0000313" key="13">
    <source>
        <dbReference type="EMBL" id="AVP74381.1"/>
    </source>
</evidence>
<evidence type="ECO:0000256" key="8">
    <source>
        <dbReference type="ARBA" id="ARBA00023065"/>
    </source>
</evidence>
<keyword evidence="4" id="KW-0138">CF(0)</keyword>
<dbReference type="PANTHER" id="PTHR11410">
    <property type="entry name" value="ATP SYNTHASE SUBUNIT A"/>
    <property type="match status" value="1"/>
</dbReference>